<dbReference type="Proteomes" id="UP001183682">
    <property type="component" value="Unassembled WGS sequence"/>
</dbReference>
<accession>A0A366U5S2</accession>
<feature type="transmembrane region" description="Helical" evidence="1">
    <location>
        <begin position="158"/>
        <end position="178"/>
    </location>
</feature>
<sequence length="369" mass="41874">MNYFKNLLAKSIRQRRFLFTMMAAFLIGVGLAFYLTFMEPVNVQAEITMQKAQALRLVDNYQNYPNESQDKQETYQLLLANNTLSNRQASNLIMEEFPRFNRTSEEIATIQLQLWETALPDKAFLPSIWQLQQNKVVAAQLEEQEKAPFLTVDNAQTAVALTIQVLLGFGFLFLAFFASDNLLEEKRHFSLIHSYPQVFPIRMISKVGVKMIGHLATISLLLLGITAAMSVIGRWGDWHYPTAVYYHHTWHAVPFWQYFLLVLVLLTSLIIVTELLGFVANVLIPNRYVSFFLLCLCYGLGTIASTPFSKYSPFAVFDLQKILTGEFAVRSQSTVGLGTAFILLFLWGVGAVAFLLIADKKNWLAKGVI</sequence>
<feature type="transmembrane region" description="Helical" evidence="1">
    <location>
        <begin position="335"/>
        <end position="357"/>
    </location>
</feature>
<keyword evidence="1" id="KW-0812">Transmembrane</keyword>
<evidence type="ECO:0000313" key="2">
    <source>
        <dbReference type="EMBL" id="MDT2689290.1"/>
    </source>
</evidence>
<evidence type="ECO:0000313" key="3">
    <source>
        <dbReference type="EMBL" id="QOG27274.1"/>
    </source>
</evidence>
<dbReference type="RefSeq" id="WP_060814171.1">
    <property type="nucleotide sequence ID" value="NZ_CP050485.1"/>
</dbReference>
<dbReference type="Proteomes" id="UP000254807">
    <property type="component" value="Unassembled WGS sequence"/>
</dbReference>
<evidence type="ECO:0000313" key="7">
    <source>
        <dbReference type="Proteomes" id="UP001183682"/>
    </source>
</evidence>
<evidence type="ECO:0000313" key="5">
    <source>
        <dbReference type="Proteomes" id="UP000254807"/>
    </source>
</evidence>
<gene>
    <name evidence="3" type="ORF">EGM181_08455</name>
    <name evidence="4" type="ORF">NCTC12360_01031</name>
    <name evidence="2" type="ORF">P7E30_03580</name>
</gene>
<evidence type="ECO:0000256" key="1">
    <source>
        <dbReference type="SAM" id="Phobius"/>
    </source>
</evidence>
<organism evidence="2 7">
    <name type="scientific">Enterococcus gallinarum</name>
    <dbReference type="NCBI Taxonomy" id="1353"/>
    <lineage>
        <taxon>Bacteria</taxon>
        <taxon>Bacillati</taxon>
        <taxon>Bacillota</taxon>
        <taxon>Bacilli</taxon>
        <taxon>Lactobacillales</taxon>
        <taxon>Enterococcaceae</taxon>
        <taxon>Enterococcus</taxon>
    </lineage>
</organism>
<evidence type="ECO:0000313" key="4">
    <source>
        <dbReference type="EMBL" id="STD82600.1"/>
    </source>
</evidence>
<reference evidence="3 6" key="2">
    <citation type="submission" date="2020-03" db="EMBL/GenBank/DDBJ databases">
        <title>Characterization of ganglioside-mimicking enterococci.</title>
        <authorList>
            <person name="Patry R.T."/>
            <person name="Nothaft H."/>
            <person name="Bridger R."/>
            <person name="Shajahan A."/>
            <person name="Huynh S."/>
            <person name="Sanchez S."/>
            <person name="Azadi P."/>
            <person name="Cooper K."/>
            <person name="Miller W.G."/>
            <person name="Parker C.T."/>
            <person name="Wells L."/>
            <person name="Szymanski C.M."/>
        </authorList>
    </citation>
    <scope>NUCLEOTIDE SEQUENCE [LARGE SCALE GENOMIC DNA]</scope>
    <source>
        <strain evidence="3 6">EGM181</strain>
    </source>
</reference>
<dbReference type="Proteomes" id="UP000516696">
    <property type="component" value="Chromosome"/>
</dbReference>
<dbReference type="AlphaFoldDB" id="A0A366U5S2"/>
<keyword evidence="1" id="KW-1133">Transmembrane helix</keyword>
<reference evidence="2" key="3">
    <citation type="submission" date="2023-03" db="EMBL/GenBank/DDBJ databases">
        <authorList>
            <person name="Shen W."/>
            <person name="Cai J."/>
        </authorList>
    </citation>
    <scope>NUCLEOTIDE SEQUENCE</scope>
    <source>
        <strain evidence="2">K69-2</strain>
    </source>
</reference>
<keyword evidence="1" id="KW-0472">Membrane</keyword>
<dbReference type="OrthoDB" id="2177070at2"/>
<protein>
    <recommendedName>
        <fullName evidence="8">ABC transporter permease</fullName>
    </recommendedName>
</protein>
<dbReference type="EMBL" id="CP050485">
    <property type="protein sequence ID" value="QOG27274.1"/>
    <property type="molecule type" value="Genomic_DNA"/>
</dbReference>
<feature type="transmembrane region" description="Helical" evidence="1">
    <location>
        <begin position="288"/>
        <end position="308"/>
    </location>
</feature>
<reference evidence="4 5" key="1">
    <citation type="submission" date="2018-06" db="EMBL/GenBank/DDBJ databases">
        <authorList>
            <consortium name="Pathogen Informatics"/>
            <person name="Doyle S."/>
        </authorList>
    </citation>
    <scope>NUCLEOTIDE SEQUENCE [LARGE SCALE GENOMIC DNA]</scope>
    <source>
        <strain evidence="4 5">NCTC12360</strain>
    </source>
</reference>
<feature type="transmembrane region" description="Helical" evidence="1">
    <location>
        <begin position="255"/>
        <end position="276"/>
    </location>
</feature>
<evidence type="ECO:0008006" key="8">
    <source>
        <dbReference type="Google" id="ProtNLM"/>
    </source>
</evidence>
<keyword evidence="5" id="KW-1185">Reference proteome</keyword>
<feature type="transmembrane region" description="Helical" evidence="1">
    <location>
        <begin position="17"/>
        <end position="37"/>
    </location>
</feature>
<dbReference type="EMBL" id="UFYW01000001">
    <property type="protein sequence ID" value="STD82600.1"/>
    <property type="molecule type" value="Genomic_DNA"/>
</dbReference>
<feature type="transmembrane region" description="Helical" evidence="1">
    <location>
        <begin position="212"/>
        <end position="235"/>
    </location>
</feature>
<evidence type="ECO:0000313" key="6">
    <source>
        <dbReference type="Proteomes" id="UP000516696"/>
    </source>
</evidence>
<name>A0A366U5S2_ENTGA</name>
<proteinExistence type="predicted"/>
<dbReference type="EMBL" id="JARPZN010000002">
    <property type="protein sequence ID" value="MDT2689290.1"/>
    <property type="molecule type" value="Genomic_DNA"/>
</dbReference>